<dbReference type="InterPro" id="IPR003594">
    <property type="entry name" value="HATPase_dom"/>
</dbReference>
<evidence type="ECO:0000313" key="10">
    <source>
        <dbReference type="EMBL" id="OOL81378.1"/>
    </source>
</evidence>
<evidence type="ECO:0000256" key="5">
    <source>
        <dbReference type="ARBA" id="ARBA00022679"/>
    </source>
</evidence>
<evidence type="ECO:0000256" key="6">
    <source>
        <dbReference type="ARBA" id="ARBA00022777"/>
    </source>
</evidence>
<keyword evidence="8" id="KW-0812">Transmembrane</keyword>
<dbReference type="GO" id="GO:0004721">
    <property type="term" value="F:phosphoprotein phosphatase activity"/>
    <property type="evidence" value="ECO:0007669"/>
    <property type="project" value="TreeGrafter"/>
</dbReference>
<dbReference type="PANTHER" id="PTHR45453">
    <property type="entry name" value="PHOSPHATE REGULON SENSOR PROTEIN PHOR"/>
    <property type="match status" value="1"/>
</dbReference>
<dbReference type="SUPFAM" id="SSF47384">
    <property type="entry name" value="Homodimeric domain of signal transducing histidine kinase"/>
    <property type="match status" value="1"/>
</dbReference>
<organism evidence="10 11">
    <name type="scientific">Dolosigranulum pigrum</name>
    <dbReference type="NCBI Taxonomy" id="29394"/>
    <lineage>
        <taxon>Bacteria</taxon>
        <taxon>Bacillati</taxon>
        <taxon>Bacillota</taxon>
        <taxon>Bacilli</taxon>
        <taxon>Lactobacillales</taxon>
        <taxon>Carnobacteriaceae</taxon>
        <taxon>Dolosigranulum</taxon>
    </lineage>
</organism>
<accession>A0A1S8KNR2</accession>
<evidence type="ECO:0000256" key="7">
    <source>
        <dbReference type="ARBA" id="ARBA00023012"/>
    </source>
</evidence>
<keyword evidence="5" id="KW-0808">Transferase</keyword>
<gene>
    <name evidence="10" type="ORF">BWX42_06245</name>
</gene>
<feature type="transmembrane region" description="Helical" evidence="8">
    <location>
        <begin position="12"/>
        <end position="33"/>
    </location>
</feature>
<dbReference type="SMART" id="SM00388">
    <property type="entry name" value="HisKA"/>
    <property type="match status" value="1"/>
</dbReference>
<keyword evidence="8" id="KW-1133">Transmembrane helix</keyword>
<keyword evidence="6" id="KW-0418">Kinase</keyword>
<feature type="domain" description="Histidine kinase" evidence="9">
    <location>
        <begin position="234"/>
        <end position="449"/>
    </location>
</feature>
<dbReference type="AlphaFoldDB" id="A0A1S8KNR2"/>
<dbReference type="SMART" id="SM00387">
    <property type="entry name" value="HATPase_c"/>
    <property type="match status" value="1"/>
</dbReference>
<dbReference type="GO" id="GO:0005886">
    <property type="term" value="C:plasma membrane"/>
    <property type="evidence" value="ECO:0007669"/>
    <property type="project" value="TreeGrafter"/>
</dbReference>
<dbReference type="InterPro" id="IPR050351">
    <property type="entry name" value="BphY/WalK/GraS-like"/>
</dbReference>
<comment type="catalytic activity">
    <reaction evidence="1">
        <text>ATP + protein L-histidine = ADP + protein N-phospho-L-histidine.</text>
        <dbReference type="EC" id="2.7.13.3"/>
    </reaction>
</comment>
<dbReference type="EMBL" id="MUYF01000003">
    <property type="protein sequence ID" value="OOL81378.1"/>
    <property type="molecule type" value="Genomic_DNA"/>
</dbReference>
<reference evidence="10 11" key="1">
    <citation type="submission" date="2017-01" db="EMBL/GenBank/DDBJ databases">
        <title>Complete Genome Sequence of Dolosigranulum pigrum isolated from a Patient with interstitial lung disease.</title>
        <authorList>
            <person name="Mukhopadhyay R."/>
            <person name="Joaquin J."/>
            <person name="Hogue R."/>
            <person name="Fitzgerald S."/>
            <person name="Jospin G."/>
            <person name="Eisen J.A."/>
            <person name="Chaturvedi V."/>
        </authorList>
    </citation>
    <scope>NUCLEOTIDE SEQUENCE [LARGE SCALE GENOMIC DNA]</scope>
    <source>
        <strain evidence="10 11">15S00348</strain>
    </source>
</reference>
<dbReference type="GO" id="GO:0000155">
    <property type="term" value="F:phosphorelay sensor kinase activity"/>
    <property type="evidence" value="ECO:0007669"/>
    <property type="project" value="InterPro"/>
</dbReference>
<dbReference type="InterPro" id="IPR005467">
    <property type="entry name" value="His_kinase_dom"/>
</dbReference>
<protein>
    <recommendedName>
        <fullName evidence="3">histidine kinase</fullName>
        <ecNumber evidence="3">2.7.13.3</ecNumber>
    </recommendedName>
</protein>
<comment type="caution">
    <text evidence="10">The sequence shown here is derived from an EMBL/GenBank/DDBJ whole genome shotgun (WGS) entry which is preliminary data.</text>
</comment>
<evidence type="ECO:0000256" key="2">
    <source>
        <dbReference type="ARBA" id="ARBA00004370"/>
    </source>
</evidence>
<evidence type="ECO:0000313" key="11">
    <source>
        <dbReference type="Proteomes" id="UP000190409"/>
    </source>
</evidence>
<evidence type="ECO:0000256" key="4">
    <source>
        <dbReference type="ARBA" id="ARBA00022553"/>
    </source>
</evidence>
<feature type="transmembrane region" description="Helical" evidence="8">
    <location>
        <begin position="153"/>
        <end position="174"/>
    </location>
</feature>
<dbReference type="EC" id="2.7.13.3" evidence="3"/>
<comment type="subcellular location">
    <subcellularLocation>
        <location evidence="2">Membrane</location>
    </subcellularLocation>
</comment>
<dbReference type="SUPFAM" id="SSF55874">
    <property type="entry name" value="ATPase domain of HSP90 chaperone/DNA topoisomerase II/histidine kinase"/>
    <property type="match status" value="1"/>
</dbReference>
<keyword evidence="7" id="KW-0902">Two-component regulatory system</keyword>
<keyword evidence="4" id="KW-0597">Phosphoprotein</keyword>
<proteinExistence type="predicted"/>
<dbReference type="Pfam" id="PF02518">
    <property type="entry name" value="HATPase_c"/>
    <property type="match status" value="1"/>
</dbReference>
<dbReference type="Pfam" id="PF00512">
    <property type="entry name" value="HisKA"/>
    <property type="match status" value="1"/>
</dbReference>
<dbReference type="InterPro" id="IPR003661">
    <property type="entry name" value="HisK_dim/P_dom"/>
</dbReference>
<evidence type="ECO:0000256" key="8">
    <source>
        <dbReference type="SAM" id="Phobius"/>
    </source>
</evidence>
<evidence type="ECO:0000256" key="3">
    <source>
        <dbReference type="ARBA" id="ARBA00012438"/>
    </source>
</evidence>
<dbReference type="CDD" id="cd00082">
    <property type="entry name" value="HisKA"/>
    <property type="match status" value="1"/>
</dbReference>
<evidence type="ECO:0000256" key="1">
    <source>
        <dbReference type="ARBA" id="ARBA00000085"/>
    </source>
</evidence>
<dbReference type="CDD" id="cd00075">
    <property type="entry name" value="HATPase"/>
    <property type="match status" value="1"/>
</dbReference>
<dbReference type="Gene3D" id="1.10.287.130">
    <property type="match status" value="1"/>
</dbReference>
<dbReference type="InterPro" id="IPR036097">
    <property type="entry name" value="HisK_dim/P_sf"/>
</dbReference>
<keyword evidence="8" id="KW-0472">Membrane</keyword>
<dbReference type="PANTHER" id="PTHR45453:SF1">
    <property type="entry name" value="PHOSPHATE REGULON SENSOR PROTEIN PHOR"/>
    <property type="match status" value="1"/>
</dbReference>
<dbReference type="Gene3D" id="3.30.565.10">
    <property type="entry name" value="Histidine kinase-like ATPase, C-terminal domain"/>
    <property type="match status" value="1"/>
</dbReference>
<dbReference type="PROSITE" id="PS50109">
    <property type="entry name" value="HIS_KIN"/>
    <property type="match status" value="1"/>
</dbReference>
<sequence>MKHSLWRNIQYFFLVLVGIIVFNVILLGTLVQYNVQDESATEILAATVREVSQNDETYVLSEAGQTLLHENNIWSIVIDQDTGEVSGTFETPATLPAQFSRVDILQFSRFYLNDYPVFSHILDSGDILVLGFPKDSYIRFTANYWQQSFLKTVPFIIMGIISVNLLMIAGLYLYTRWRIKSKLDPIVDGIEALPDGLDDRIPHISGLETITQALNKSDQLLKASQQFRQQWLAGITHDLKTPLSVIFTYANLLEGRTTHPKDKRWLQTIQKESRYIENLINDLNVINRLQSETYKNQLEDIDVVAATREFIVELINMNAYDLYTFQFNVDHIDYPIYVRMERKMFDRMLHNLIYNAINHNPQGCHIRISIQPFDHFTRLSVRDNGTGTSADRLQEVRSRLNQPDILTARNSGIGLIVVNQIATIHGGRLDLASEPGQYFEAIITLESVNQ</sequence>
<dbReference type="InterPro" id="IPR036890">
    <property type="entry name" value="HATPase_C_sf"/>
</dbReference>
<name>A0A1S8KNR2_9LACT</name>
<dbReference type="Proteomes" id="UP000190409">
    <property type="component" value="Unassembled WGS sequence"/>
</dbReference>
<dbReference type="GO" id="GO:0016036">
    <property type="term" value="P:cellular response to phosphate starvation"/>
    <property type="evidence" value="ECO:0007669"/>
    <property type="project" value="TreeGrafter"/>
</dbReference>
<evidence type="ECO:0000259" key="9">
    <source>
        <dbReference type="PROSITE" id="PS50109"/>
    </source>
</evidence>